<protein>
    <recommendedName>
        <fullName evidence="2">DNA-directed DNA polymerase</fullName>
        <ecNumber evidence="2">2.7.7.7</ecNumber>
    </recommendedName>
</protein>
<comment type="catalytic activity">
    <reaction evidence="10">
        <text>DNA(n) + a 2'-deoxyribonucleoside 5'-triphosphate = DNA(n+1) + diphosphate</text>
        <dbReference type="Rhea" id="RHEA:22508"/>
        <dbReference type="Rhea" id="RHEA-COMP:17339"/>
        <dbReference type="Rhea" id="RHEA-COMP:17340"/>
        <dbReference type="ChEBI" id="CHEBI:33019"/>
        <dbReference type="ChEBI" id="CHEBI:61560"/>
        <dbReference type="ChEBI" id="CHEBI:173112"/>
        <dbReference type="EC" id="2.7.7.7"/>
    </reaction>
</comment>
<evidence type="ECO:0000256" key="7">
    <source>
        <dbReference type="ARBA" id="ARBA00022932"/>
    </source>
</evidence>
<dbReference type="InterPro" id="IPR029060">
    <property type="entry name" value="PIN-like_dom_sf"/>
</dbReference>
<evidence type="ECO:0000256" key="1">
    <source>
        <dbReference type="ARBA" id="ARBA00007705"/>
    </source>
</evidence>
<evidence type="ECO:0000256" key="5">
    <source>
        <dbReference type="ARBA" id="ARBA00022705"/>
    </source>
</evidence>
<dbReference type="InterPro" id="IPR020045">
    <property type="entry name" value="DNA_polI_H3TH"/>
</dbReference>
<sequence>MPKKKTTQGAKSEKDNETRTLVLLDAHAIIHRAYHALPDFTTKTGEPTGGLYGIAAMLIKIINDLKPDYIAACYDLPGPTFRKEIYEAYKAGRPKADEALVHQINRSRDIFKAFDIPIYEAAGFEADDIIGTISEKIKKIFPGVKVVIASGDMDTLQLVSNDNILVYTLRKGLSDTILYNEARVTERFGFGPELLPDFKGLRGDPSDNIPGIRGIGEKTASLLIGTFGALESLYQQLKKKNGEEMFAKAGLKPRIISLLKENEEEAFFSKTLAEIRRDVPIDFSLPEKSWKESFAPAPVEKLFHELEFRSLADRMHAMAAGATHNVVPPQENGTPRQNDAPIDSREAEKTALALWLLDSSMTSPAPEDMYEYAGTTSFARAKEHIFAELKKNRLDKVYTEIEEPLVPVLRRAEDRGIKIDALYLKKLSEEYHKKISVIEKRIWKSAGFTFNLNSPKQLAEVLFDRLSLSVKGLKKTEGGARSTRAGELEKLRGAHPVIDDILEYREYQKLLSTYIDAIPPLIGTDGRLHTDFIQTGTTTGRIASANPNLQNIPIKTESGRKIRRAFVADTGYILAAFDYSQIELRIAAVLSGDEKLINIFRRGEDVHAGVAAEVFRVSESEVTKEMRRKAKVINFGILYGMGLNALRGNLGTGREEAAAFYEKYFGVFTGLAAYIERTKRDAAKKGYTETYFGRRRYFPEIKSKIPYIRSAAERMAINAPIQGTQADIIKLAMVRIDRWIAKEKLRDDVRLLLQIHDELIFEIKKDRFSEVAPHISRIMEAVLPDAPLPIIANVSFGQNWGEME</sequence>
<dbReference type="Gene3D" id="3.40.50.1010">
    <property type="entry name" value="5'-nuclease"/>
    <property type="match status" value="1"/>
</dbReference>
<dbReference type="EC" id="2.7.7.7" evidence="2"/>
<dbReference type="GO" id="GO:0006302">
    <property type="term" value="P:double-strand break repair"/>
    <property type="evidence" value="ECO:0007669"/>
    <property type="project" value="TreeGrafter"/>
</dbReference>
<keyword evidence="3" id="KW-0808">Transferase</keyword>
<evidence type="ECO:0000313" key="14">
    <source>
        <dbReference type="EMBL" id="PIP73468.1"/>
    </source>
</evidence>
<dbReference type="CDD" id="cd09898">
    <property type="entry name" value="H3TH_53EXO"/>
    <property type="match status" value="1"/>
</dbReference>
<dbReference type="FunFam" id="1.20.1060.10:FF:000001">
    <property type="entry name" value="DNA polymerase I"/>
    <property type="match status" value="1"/>
</dbReference>
<dbReference type="Pfam" id="PF01367">
    <property type="entry name" value="5_3_exonuc"/>
    <property type="match status" value="1"/>
</dbReference>
<feature type="region of interest" description="Disordered" evidence="11">
    <location>
        <begin position="323"/>
        <end position="342"/>
    </location>
</feature>
<dbReference type="Gene3D" id="1.20.1060.10">
    <property type="entry name" value="Taq DNA Polymerase, Chain T, domain 4"/>
    <property type="match status" value="1"/>
</dbReference>
<dbReference type="SMART" id="SM00475">
    <property type="entry name" value="53EXOc"/>
    <property type="match status" value="1"/>
</dbReference>
<evidence type="ECO:0000256" key="3">
    <source>
        <dbReference type="ARBA" id="ARBA00022679"/>
    </source>
</evidence>
<keyword evidence="6" id="KW-0227">DNA damage</keyword>
<evidence type="ECO:0000256" key="10">
    <source>
        <dbReference type="ARBA" id="ARBA00049244"/>
    </source>
</evidence>
<dbReference type="InterPro" id="IPR043502">
    <property type="entry name" value="DNA/RNA_pol_sf"/>
</dbReference>
<feature type="domain" description="DNA-directed DNA polymerase family A palm" evidence="13">
    <location>
        <begin position="559"/>
        <end position="767"/>
    </location>
</feature>
<comment type="caution">
    <text evidence="14">The sequence shown here is derived from an EMBL/GenBank/DDBJ whole genome shotgun (WGS) entry which is preliminary data.</text>
</comment>
<gene>
    <name evidence="14" type="ORF">COW88_01940</name>
</gene>
<evidence type="ECO:0000259" key="13">
    <source>
        <dbReference type="SMART" id="SM00482"/>
    </source>
</evidence>
<organism evidence="14 15">
    <name type="scientific">Candidatus Lloydbacteria bacterium CG22_combo_CG10-13_8_21_14_all_47_15</name>
    <dbReference type="NCBI Taxonomy" id="1974635"/>
    <lineage>
        <taxon>Bacteria</taxon>
        <taxon>Candidatus Lloydiibacteriota</taxon>
    </lineage>
</organism>
<feature type="domain" description="5'-3' exonuclease" evidence="12">
    <location>
        <begin position="18"/>
        <end position="291"/>
    </location>
</feature>
<evidence type="ECO:0000256" key="11">
    <source>
        <dbReference type="SAM" id="MobiDB-lite"/>
    </source>
</evidence>
<dbReference type="InterPro" id="IPR020046">
    <property type="entry name" value="5-3_exonucl_a-hlix_arch_N"/>
</dbReference>
<proteinExistence type="inferred from homology"/>
<evidence type="ECO:0000313" key="15">
    <source>
        <dbReference type="Proteomes" id="UP000230638"/>
    </source>
</evidence>
<evidence type="ECO:0000256" key="4">
    <source>
        <dbReference type="ARBA" id="ARBA00022695"/>
    </source>
</evidence>
<dbReference type="CDD" id="cd09859">
    <property type="entry name" value="PIN_53EXO"/>
    <property type="match status" value="1"/>
</dbReference>
<dbReference type="EMBL" id="PCTL01000020">
    <property type="protein sequence ID" value="PIP73468.1"/>
    <property type="molecule type" value="Genomic_DNA"/>
</dbReference>
<dbReference type="SUPFAM" id="SSF47807">
    <property type="entry name" value="5' to 3' exonuclease, C-terminal subdomain"/>
    <property type="match status" value="1"/>
</dbReference>
<dbReference type="InterPro" id="IPR008918">
    <property type="entry name" value="HhH2"/>
</dbReference>
<keyword evidence="4" id="KW-0548">Nucleotidyltransferase</keyword>
<dbReference type="SUPFAM" id="SSF88723">
    <property type="entry name" value="PIN domain-like"/>
    <property type="match status" value="1"/>
</dbReference>
<dbReference type="FunFam" id="1.10.150.20:FF:000003">
    <property type="entry name" value="DNA polymerase I"/>
    <property type="match status" value="1"/>
</dbReference>
<dbReference type="PROSITE" id="PS00447">
    <property type="entry name" value="DNA_POLYMERASE_A"/>
    <property type="match status" value="1"/>
</dbReference>
<evidence type="ECO:0000256" key="9">
    <source>
        <dbReference type="ARBA" id="ARBA00023204"/>
    </source>
</evidence>
<dbReference type="Pfam" id="PF00476">
    <property type="entry name" value="DNA_pol_A"/>
    <property type="match status" value="1"/>
</dbReference>
<dbReference type="InterPro" id="IPR002298">
    <property type="entry name" value="DNA_polymerase_A"/>
</dbReference>
<name>A0A2H0CVL0_9BACT</name>
<dbReference type="GO" id="GO:0008409">
    <property type="term" value="F:5'-3' exonuclease activity"/>
    <property type="evidence" value="ECO:0007669"/>
    <property type="project" value="InterPro"/>
</dbReference>
<evidence type="ECO:0000256" key="6">
    <source>
        <dbReference type="ARBA" id="ARBA00022763"/>
    </source>
</evidence>
<dbReference type="InterPro" id="IPR001098">
    <property type="entry name" value="DNA-dir_DNA_pol_A_palm_dom"/>
</dbReference>
<dbReference type="PRINTS" id="PR00868">
    <property type="entry name" value="DNAPOLI"/>
</dbReference>
<dbReference type="AlphaFoldDB" id="A0A2H0CVL0"/>
<keyword evidence="9" id="KW-0234">DNA repair</keyword>
<evidence type="ECO:0000259" key="12">
    <source>
        <dbReference type="SMART" id="SM00475"/>
    </source>
</evidence>
<keyword evidence="5" id="KW-0235">DNA replication</keyword>
<dbReference type="Gene3D" id="1.10.150.20">
    <property type="entry name" value="5' to 3' exonuclease, C-terminal subdomain"/>
    <property type="match status" value="2"/>
</dbReference>
<dbReference type="Proteomes" id="UP000230638">
    <property type="component" value="Unassembled WGS sequence"/>
</dbReference>
<dbReference type="SMART" id="SM00482">
    <property type="entry name" value="POLAc"/>
    <property type="match status" value="1"/>
</dbReference>
<keyword evidence="7" id="KW-0239">DNA-directed DNA polymerase</keyword>
<dbReference type="GO" id="GO:0003887">
    <property type="term" value="F:DNA-directed DNA polymerase activity"/>
    <property type="evidence" value="ECO:0007669"/>
    <property type="project" value="UniProtKB-KW"/>
</dbReference>
<dbReference type="CDD" id="cd08637">
    <property type="entry name" value="DNA_pol_A_pol_I_C"/>
    <property type="match status" value="1"/>
</dbReference>
<dbReference type="PANTHER" id="PTHR10133:SF27">
    <property type="entry name" value="DNA POLYMERASE NU"/>
    <property type="match status" value="1"/>
</dbReference>
<evidence type="ECO:0000256" key="2">
    <source>
        <dbReference type="ARBA" id="ARBA00012417"/>
    </source>
</evidence>
<dbReference type="GO" id="GO:0006261">
    <property type="term" value="P:DNA-templated DNA replication"/>
    <property type="evidence" value="ECO:0007669"/>
    <property type="project" value="InterPro"/>
</dbReference>
<dbReference type="GO" id="GO:0003677">
    <property type="term" value="F:DNA binding"/>
    <property type="evidence" value="ECO:0007669"/>
    <property type="project" value="UniProtKB-KW"/>
</dbReference>
<reference evidence="14 15" key="1">
    <citation type="submission" date="2017-09" db="EMBL/GenBank/DDBJ databases">
        <title>Depth-based differentiation of microbial function through sediment-hosted aquifers and enrichment of novel symbionts in the deep terrestrial subsurface.</title>
        <authorList>
            <person name="Probst A.J."/>
            <person name="Ladd B."/>
            <person name="Jarett J.K."/>
            <person name="Geller-Mcgrath D.E."/>
            <person name="Sieber C.M."/>
            <person name="Emerson J.B."/>
            <person name="Anantharaman K."/>
            <person name="Thomas B.C."/>
            <person name="Malmstrom R."/>
            <person name="Stieglmeier M."/>
            <person name="Klingl A."/>
            <person name="Woyke T."/>
            <person name="Ryan C.M."/>
            <person name="Banfield J.F."/>
        </authorList>
    </citation>
    <scope>NUCLEOTIDE SEQUENCE [LARGE SCALE GENOMIC DNA]</scope>
    <source>
        <strain evidence="14">CG22_combo_CG10-13_8_21_14_all_47_15</strain>
    </source>
</reference>
<dbReference type="PANTHER" id="PTHR10133">
    <property type="entry name" value="DNA POLYMERASE I"/>
    <property type="match status" value="1"/>
</dbReference>
<dbReference type="InterPro" id="IPR002421">
    <property type="entry name" value="5-3_exonuclease"/>
</dbReference>
<evidence type="ECO:0000256" key="8">
    <source>
        <dbReference type="ARBA" id="ARBA00023125"/>
    </source>
</evidence>
<dbReference type="SMART" id="SM00279">
    <property type="entry name" value="HhH2"/>
    <property type="match status" value="1"/>
</dbReference>
<dbReference type="FunFam" id="1.10.150.20:FF:000002">
    <property type="entry name" value="DNA polymerase I"/>
    <property type="match status" value="1"/>
</dbReference>
<dbReference type="InterPro" id="IPR036279">
    <property type="entry name" value="5-3_exonuclease_C_sf"/>
</dbReference>
<dbReference type="Pfam" id="PF02739">
    <property type="entry name" value="5_3_exonuc_N"/>
    <property type="match status" value="1"/>
</dbReference>
<comment type="similarity">
    <text evidence="1">Belongs to the DNA polymerase type-A family.</text>
</comment>
<accession>A0A2H0CVL0</accession>
<keyword evidence="8" id="KW-0238">DNA-binding</keyword>
<dbReference type="InterPro" id="IPR019760">
    <property type="entry name" value="DNA-dir_DNA_pol_A_CS"/>
</dbReference>
<dbReference type="Gene3D" id="3.30.70.370">
    <property type="match status" value="1"/>
</dbReference>
<dbReference type="SUPFAM" id="SSF56672">
    <property type="entry name" value="DNA/RNA polymerases"/>
    <property type="match status" value="1"/>
</dbReference>